<evidence type="ECO:0000256" key="3">
    <source>
        <dbReference type="ARBA" id="ARBA00022963"/>
    </source>
</evidence>
<keyword evidence="7" id="KW-0732">Signal</keyword>
<feature type="active site" description="Nucleophile" evidence="6">
    <location>
        <position position="69"/>
    </location>
</feature>
<organism evidence="9 10">
    <name type="scientific">Chitinimonas lacunae</name>
    <dbReference type="NCBI Taxonomy" id="1963018"/>
    <lineage>
        <taxon>Bacteria</taxon>
        <taxon>Pseudomonadati</taxon>
        <taxon>Pseudomonadota</taxon>
        <taxon>Betaproteobacteria</taxon>
        <taxon>Neisseriales</taxon>
        <taxon>Chitinibacteraceae</taxon>
        <taxon>Chitinimonas</taxon>
    </lineage>
</organism>
<dbReference type="InterPro" id="IPR002641">
    <property type="entry name" value="PNPLA_dom"/>
</dbReference>
<keyword evidence="5" id="KW-0472">Membrane</keyword>
<evidence type="ECO:0000256" key="2">
    <source>
        <dbReference type="ARBA" id="ARBA00022801"/>
    </source>
</evidence>
<feature type="short sequence motif" description="DGA/G" evidence="6">
    <location>
        <begin position="215"/>
        <end position="217"/>
    </location>
</feature>
<feature type="short sequence motif" description="GXGXXG" evidence="6">
    <location>
        <begin position="40"/>
        <end position="45"/>
    </location>
</feature>
<evidence type="ECO:0000256" key="7">
    <source>
        <dbReference type="SAM" id="SignalP"/>
    </source>
</evidence>
<dbReference type="RefSeq" id="WP_378162809.1">
    <property type="nucleotide sequence ID" value="NZ_JBHSBU010000001.1"/>
</dbReference>
<evidence type="ECO:0000256" key="4">
    <source>
        <dbReference type="ARBA" id="ARBA00023098"/>
    </source>
</evidence>
<dbReference type="EMBL" id="JBHSBU010000001">
    <property type="protein sequence ID" value="MFC4159250.1"/>
    <property type="molecule type" value="Genomic_DNA"/>
</dbReference>
<protein>
    <submittedName>
        <fullName evidence="9">Patatin-like phospholipase family protein</fullName>
    </submittedName>
</protein>
<dbReference type="SUPFAM" id="SSF52151">
    <property type="entry name" value="FabD/lysophospholipase-like"/>
    <property type="match status" value="1"/>
</dbReference>
<dbReference type="InterPro" id="IPR000184">
    <property type="entry name" value="Bac_surfAg_D15"/>
</dbReference>
<evidence type="ECO:0000256" key="1">
    <source>
        <dbReference type="ARBA" id="ARBA00004370"/>
    </source>
</evidence>
<evidence type="ECO:0000313" key="10">
    <source>
        <dbReference type="Proteomes" id="UP001595791"/>
    </source>
</evidence>
<feature type="signal peptide" evidence="7">
    <location>
        <begin position="1"/>
        <end position="22"/>
    </location>
</feature>
<feature type="short sequence motif" description="GXSXG" evidence="6">
    <location>
        <begin position="67"/>
        <end position="71"/>
    </location>
</feature>
<gene>
    <name evidence="9" type="ORF">ACFOW7_07755</name>
</gene>
<reference evidence="10" key="1">
    <citation type="journal article" date="2019" name="Int. J. Syst. Evol. Microbiol.">
        <title>The Global Catalogue of Microorganisms (GCM) 10K type strain sequencing project: providing services to taxonomists for standard genome sequencing and annotation.</title>
        <authorList>
            <consortium name="The Broad Institute Genomics Platform"/>
            <consortium name="The Broad Institute Genome Sequencing Center for Infectious Disease"/>
            <person name="Wu L."/>
            <person name="Ma J."/>
        </authorList>
    </citation>
    <scope>NUCLEOTIDE SEQUENCE [LARGE SCALE GENOMIC DNA]</scope>
    <source>
        <strain evidence="10">LMG 29894</strain>
    </source>
</reference>
<evidence type="ECO:0000259" key="8">
    <source>
        <dbReference type="PROSITE" id="PS51635"/>
    </source>
</evidence>
<dbReference type="PROSITE" id="PS51635">
    <property type="entry name" value="PNPLA"/>
    <property type="match status" value="1"/>
</dbReference>
<dbReference type="Gene3D" id="2.40.160.50">
    <property type="entry name" value="membrane protein fhac: a member of the omp85/tpsb transporter family"/>
    <property type="match status" value="1"/>
</dbReference>
<evidence type="ECO:0000313" key="9">
    <source>
        <dbReference type="EMBL" id="MFC4159250.1"/>
    </source>
</evidence>
<dbReference type="InterPro" id="IPR016035">
    <property type="entry name" value="Acyl_Trfase/lysoPLipase"/>
</dbReference>
<comment type="subcellular location">
    <subcellularLocation>
        <location evidence="1">Membrane</location>
    </subcellularLocation>
</comment>
<dbReference type="PANTHER" id="PTHR14226:SF29">
    <property type="entry name" value="NEUROPATHY TARGET ESTERASE SWS"/>
    <property type="match status" value="1"/>
</dbReference>
<keyword evidence="3 6" id="KW-0442">Lipid degradation</keyword>
<comment type="caution">
    <text evidence="9">The sequence shown here is derived from an EMBL/GenBank/DDBJ whole genome shotgun (WGS) entry which is preliminary data.</text>
</comment>
<feature type="domain" description="PNPLA" evidence="8">
    <location>
        <begin position="36"/>
        <end position="228"/>
    </location>
</feature>
<feature type="chain" id="PRO_5045652636" evidence="7">
    <location>
        <begin position="23"/>
        <end position="733"/>
    </location>
</feature>
<name>A0ABV8MQU6_9NEIS</name>
<accession>A0ABV8MQU6</accession>
<evidence type="ECO:0000256" key="5">
    <source>
        <dbReference type="ARBA" id="ARBA00023136"/>
    </source>
</evidence>
<dbReference type="Pfam" id="PF01734">
    <property type="entry name" value="Patatin"/>
    <property type="match status" value="1"/>
</dbReference>
<dbReference type="Pfam" id="PF01103">
    <property type="entry name" value="Omp85"/>
    <property type="match status" value="1"/>
</dbReference>
<dbReference type="Gene3D" id="3.40.1090.10">
    <property type="entry name" value="Cytosolic phospholipase A2 catalytic domain"/>
    <property type="match status" value="2"/>
</dbReference>
<keyword evidence="10" id="KW-1185">Reference proteome</keyword>
<feature type="active site" description="Proton acceptor" evidence="6">
    <location>
        <position position="215"/>
    </location>
</feature>
<proteinExistence type="predicted"/>
<dbReference type="InterPro" id="IPR050301">
    <property type="entry name" value="NTE"/>
</dbReference>
<dbReference type="Proteomes" id="UP001595791">
    <property type="component" value="Unassembled WGS sequence"/>
</dbReference>
<sequence>MSLSRRCLLASLLSLLALSATAEPTPPKTERPRVALVLGGGGARGLAHVGVLKVLDEARVPVDCVIGTSMGALVGGAYAVGHNASQVAELARNTRWHEMLNATPQRQNRTMQHKRDDHLSLIDLEIGLSDQAEFKLPKAAIGTHKIDLLLRQIAGNTDLNSFDGLPLPFRAIAADLETGDMVVLSRGDLAEAMHASMAVPGFFPPVERASRVLVDGGLARNLPVDVGRGVCGDVVIAVNVGSPLMRRDEANNVLSISEQALRALTQRNVDEQLKQLNQRDILIQPELGALQPTDFTNPDAAIAAGETAARNALPRLAALSVEPERYAAWRREVEQQRPTPTISAVDVQPTRFVNPQVLKEAVEVKLGQVLDLPSFHERLSRIWARGDFEQLYYQIKPTEQGHVLVLEPREKSWGPSYLQFGIGLRSDFEDDSAFVVLAQYRRTWLNSLGGELTLRGQVGENRGLSAQWHQPLRLDGELFVTARADSRNDPLAFYADRKRLAEYRDAHSLFGLDIGSAWRRWGEVRLGVEASHRRLKRTTGDEIFEREKFNEAGARFSLTYDQLDDARNPSQGLYGRVALYHSLTGLGADQRYSLFNLNWRTAARFGHWVGQAEFEYAASLDAPLYARPALGGLFRMSGYRQNELRGERLSFGRLQITRDVTRLAPLLGNAAFWGVSLETAHLWGMEHQTTTSRWFGSTALFVGSDTRFGPAYLGIALDEHGKARAYLSINGQF</sequence>
<dbReference type="PANTHER" id="PTHR14226">
    <property type="entry name" value="NEUROPATHY TARGET ESTERASE/SWISS CHEESE D.MELANOGASTER"/>
    <property type="match status" value="1"/>
</dbReference>
<evidence type="ECO:0000256" key="6">
    <source>
        <dbReference type="PROSITE-ProRule" id="PRU01161"/>
    </source>
</evidence>
<keyword evidence="4 6" id="KW-0443">Lipid metabolism</keyword>
<keyword evidence="2 6" id="KW-0378">Hydrolase</keyword>